<organism evidence="1 2">
    <name type="scientific">Leptospira kirschneri str. H1</name>
    <dbReference type="NCBI Taxonomy" id="1049966"/>
    <lineage>
        <taxon>Bacteria</taxon>
        <taxon>Pseudomonadati</taxon>
        <taxon>Spirochaetota</taxon>
        <taxon>Spirochaetia</taxon>
        <taxon>Leptospirales</taxon>
        <taxon>Leptospiraceae</taxon>
        <taxon>Leptospira</taxon>
    </lineage>
</organism>
<name>A0A0E2B5V1_9LEPT</name>
<reference evidence="1 2" key="1">
    <citation type="submission" date="2012-10" db="EMBL/GenBank/DDBJ databases">
        <authorList>
            <person name="Harkins D.M."/>
            <person name="Durkin A.S."/>
            <person name="Brinkac L.M."/>
            <person name="Selengut J.D."/>
            <person name="Sanka R."/>
            <person name="DePew J."/>
            <person name="Purushe J."/>
            <person name="Peacock S.J."/>
            <person name="Thaipadungpanit J."/>
            <person name="Wuthiekanun V.W."/>
            <person name="Day N.P."/>
            <person name="Vinetz J.M."/>
            <person name="Sutton G.G."/>
            <person name="Nelson W.C."/>
            <person name="Fouts D.E."/>
        </authorList>
    </citation>
    <scope>NUCLEOTIDE SEQUENCE [LARGE SCALE GENOMIC DNA]</scope>
    <source>
        <strain evidence="1 2">H1</strain>
    </source>
</reference>
<proteinExistence type="predicted"/>
<dbReference type="PANTHER" id="PTHR42782">
    <property type="entry name" value="SI:CH73-314G15.3"/>
    <property type="match status" value="1"/>
</dbReference>
<evidence type="ECO:0000313" key="2">
    <source>
        <dbReference type="Proteomes" id="UP000006253"/>
    </source>
</evidence>
<sequence length="286" mass="34059">MTLNEFAKNVLFGPRLEDKLFSPSLHPVDIRSFDFLNVPSLPAREKKIQISEQKSKIPRLEQLFNQENRIITLHHFANHELMAIELFAWAILKFQDSPSSVRFGLYRTLLEEQTHLRMYLSEMQKGGMELGDRPLNFIFWKQIPKMQTLEKFYAIMAVSFEGANLDFSKIYTMAFKRFGDFQKAEIMQKIYEDEIKHVRRGYHYIKKRIPNSENEWDYYLSLIEFPFTPRRAKGYHYFPETRIRAGFSQEFVKKLEQYEDEFTSRVNSRILKEVLDLNIRVVASGD</sequence>
<protein>
    <submittedName>
        <fullName evidence="1">PF04305 family protein</fullName>
    </submittedName>
</protein>
<evidence type="ECO:0000313" key="1">
    <source>
        <dbReference type="EMBL" id="EKO16550.1"/>
    </source>
</evidence>
<dbReference type="SUPFAM" id="SSF47240">
    <property type="entry name" value="Ferritin-like"/>
    <property type="match status" value="1"/>
</dbReference>
<dbReference type="InterPro" id="IPR011197">
    <property type="entry name" value="UCP012318"/>
</dbReference>
<dbReference type="AlphaFoldDB" id="A0A0E2B5V1"/>
<dbReference type="EMBL" id="AHMY02000024">
    <property type="protein sequence ID" value="EKO16550.1"/>
    <property type="molecule type" value="Genomic_DNA"/>
</dbReference>
<dbReference type="Pfam" id="PF04305">
    <property type="entry name" value="DUF455"/>
    <property type="match status" value="1"/>
</dbReference>
<dbReference type="RefSeq" id="WP_004764885.1">
    <property type="nucleotide sequence ID" value="NZ_AHMY02000024.1"/>
</dbReference>
<gene>
    <name evidence="1" type="ORF">LEP1GSC081_1103</name>
</gene>
<comment type="caution">
    <text evidence="1">The sequence shown here is derived from an EMBL/GenBank/DDBJ whole genome shotgun (WGS) entry which is preliminary data.</text>
</comment>
<dbReference type="PIRSF" id="PIRSF012318">
    <property type="entry name" value="UCP012318"/>
    <property type="match status" value="1"/>
</dbReference>
<dbReference type="PANTHER" id="PTHR42782:SF2">
    <property type="entry name" value="3-OXOACYL-[ACYL-CARRIER-PROTEIN] SYNTHASE-LIKE PROTEIN"/>
    <property type="match status" value="1"/>
</dbReference>
<dbReference type="InterPro" id="IPR009078">
    <property type="entry name" value="Ferritin-like_SF"/>
</dbReference>
<dbReference type="Proteomes" id="UP000006253">
    <property type="component" value="Unassembled WGS sequence"/>
</dbReference>
<accession>A0A0E2B5V1</accession>
<dbReference type="InterPro" id="IPR007402">
    <property type="entry name" value="DUF455"/>
</dbReference>